<keyword evidence="3" id="KW-1185">Reference proteome</keyword>
<dbReference type="InterPro" id="IPR051696">
    <property type="entry name" value="DENN_Domain_GEFs"/>
</dbReference>
<name>A0A0V0QAR3_PSEPJ</name>
<feature type="domain" description="UDENN" evidence="1">
    <location>
        <begin position="20"/>
        <end position="394"/>
    </location>
</feature>
<accession>A0A0V0QAR3</accession>
<dbReference type="PROSITE" id="PS50211">
    <property type="entry name" value="DENN"/>
    <property type="match status" value="1"/>
</dbReference>
<dbReference type="PANTHER" id="PTHR12296">
    <property type="entry name" value="DENN DOMAIN-CONTAINING PROTEIN 4"/>
    <property type="match status" value="1"/>
</dbReference>
<dbReference type="GO" id="GO:0032483">
    <property type="term" value="P:regulation of Rab protein signal transduction"/>
    <property type="evidence" value="ECO:0007669"/>
    <property type="project" value="TreeGrafter"/>
</dbReference>
<dbReference type="Pfam" id="PF03456">
    <property type="entry name" value="uDENN"/>
    <property type="match status" value="1"/>
</dbReference>
<dbReference type="Gene3D" id="3.40.50.11500">
    <property type="match status" value="1"/>
</dbReference>
<evidence type="ECO:0000313" key="3">
    <source>
        <dbReference type="Proteomes" id="UP000054937"/>
    </source>
</evidence>
<comment type="caution">
    <text evidence="2">The sequence shown here is derived from an EMBL/GenBank/DDBJ whole genome shotgun (WGS) entry which is preliminary data.</text>
</comment>
<proteinExistence type="predicted"/>
<dbReference type="GO" id="GO:0031410">
    <property type="term" value="C:cytoplasmic vesicle"/>
    <property type="evidence" value="ECO:0007669"/>
    <property type="project" value="TreeGrafter"/>
</dbReference>
<dbReference type="InParanoid" id="A0A0V0QAR3"/>
<dbReference type="Pfam" id="PF02141">
    <property type="entry name" value="DENN"/>
    <property type="match status" value="1"/>
</dbReference>
<gene>
    <name evidence="2" type="ORF">PPERSA_02430</name>
</gene>
<dbReference type="SMART" id="SM00799">
    <property type="entry name" value="DENN"/>
    <property type="match status" value="1"/>
</dbReference>
<sequence>MKSFVQQLNERVVILGFDVENKIPKIDDIKKNIVEAEVLDVFPKVAQKKGSKGYDYEDLKPWCYPEGFIVYDEDCQKINEVKKRKKTDDLYYEEPEVKDLITLNQLHNFVITDENGIKRYGSCLVIYEKAIGIDENSQEKTIFLPKALCLISLKNILDSNRQFLIYLYRNIFAPSLTNSSANIKLSADLISHFTSILVKNKKNFQVADKEWHGCYQQIKNQIYKNKQINYAIIRQKCLLEFFISLLFTDTAQYLNNECEYLQIVGPNLKERENEIFRMYAKNQTYFCDNFSFKPLFQRLSIGNILLFLQAIIQEKQIILFCSDVNDIVTVCESMMSLIYPLVWKCIYIPFLPYQMWETLECMMPFIIGMHKKYKKFVLNFINMQEYRYQRQICD</sequence>
<dbReference type="InterPro" id="IPR005113">
    <property type="entry name" value="uDENN_dom"/>
</dbReference>
<organism evidence="2 3">
    <name type="scientific">Pseudocohnilembus persalinus</name>
    <name type="common">Ciliate</name>
    <dbReference type="NCBI Taxonomy" id="266149"/>
    <lineage>
        <taxon>Eukaryota</taxon>
        <taxon>Sar</taxon>
        <taxon>Alveolata</taxon>
        <taxon>Ciliophora</taxon>
        <taxon>Intramacronucleata</taxon>
        <taxon>Oligohymenophorea</taxon>
        <taxon>Scuticociliatia</taxon>
        <taxon>Philasterida</taxon>
        <taxon>Pseudocohnilembidae</taxon>
        <taxon>Pseudocohnilembus</taxon>
    </lineage>
</organism>
<dbReference type="Gene3D" id="3.30.450.200">
    <property type="match status" value="1"/>
</dbReference>
<dbReference type="AlphaFoldDB" id="A0A0V0QAR3"/>
<dbReference type="PANTHER" id="PTHR12296:SF21">
    <property type="entry name" value="DENN DOMAIN-CONTAINING PROTEIN 3"/>
    <property type="match status" value="1"/>
</dbReference>
<protein>
    <recommendedName>
        <fullName evidence="1">UDENN domain-containing protein</fullName>
    </recommendedName>
</protein>
<evidence type="ECO:0000313" key="2">
    <source>
        <dbReference type="EMBL" id="KRW99318.1"/>
    </source>
</evidence>
<dbReference type="OrthoDB" id="284742at2759"/>
<dbReference type="InterPro" id="IPR001194">
    <property type="entry name" value="cDENN_dom"/>
</dbReference>
<dbReference type="InterPro" id="IPR037516">
    <property type="entry name" value="Tripartite_DENN"/>
</dbReference>
<reference evidence="2 3" key="1">
    <citation type="journal article" date="2015" name="Sci. Rep.">
        <title>Genome of the facultative scuticociliatosis pathogen Pseudocohnilembus persalinus provides insight into its virulence through horizontal gene transfer.</title>
        <authorList>
            <person name="Xiong J."/>
            <person name="Wang G."/>
            <person name="Cheng J."/>
            <person name="Tian M."/>
            <person name="Pan X."/>
            <person name="Warren A."/>
            <person name="Jiang C."/>
            <person name="Yuan D."/>
            <person name="Miao W."/>
        </authorList>
    </citation>
    <scope>NUCLEOTIDE SEQUENCE [LARGE SCALE GENOMIC DNA]</scope>
    <source>
        <strain evidence="2">36N120E</strain>
    </source>
</reference>
<dbReference type="InterPro" id="IPR043153">
    <property type="entry name" value="DENN_C"/>
</dbReference>
<dbReference type="EMBL" id="LDAU01000214">
    <property type="protein sequence ID" value="KRW99318.1"/>
    <property type="molecule type" value="Genomic_DNA"/>
</dbReference>
<evidence type="ECO:0000259" key="1">
    <source>
        <dbReference type="PROSITE" id="PS50211"/>
    </source>
</evidence>
<dbReference type="Proteomes" id="UP000054937">
    <property type="component" value="Unassembled WGS sequence"/>
</dbReference>